<dbReference type="AlphaFoldDB" id="A0AAD3TE66"/>
<dbReference type="InterPro" id="IPR011989">
    <property type="entry name" value="ARM-like"/>
</dbReference>
<dbReference type="InterPro" id="IPR016024">
    <property type="entry name" value="ARM-type_fold"/>
</dbReference>
<sequence length="405" mass="45520">MEETEKEENQQVLRVLELLKQASHDLQSNSGPPPTESNSSAIKALLELETESDTILSSDPNLSQLSHHLSSLKALVETLQKTRGHGLRSFLRRRASTHEIARVAGSIESELQAWIDRESLENLVKSLQGYSPSSSNSGEDELIRLLTQLGNRISQGFNRELQDLVLKSRVFSELEKILCKPDCPNKLREHCAFAIDSLIRFNKDVFVGQVWMGPTIYALISIGSSSSLKVLCSLIKSIKSPLADEIESNREIPKIIAFLSSTELEIKIVAIDCVLEIGYFGRKEAIEAMITEGLIEKLVELQRSELGGDLIDVGRWEENREERANIGGEETERKWRKESRENYLQRHPFASCVARFAVQLEVGEGLRQREKRAFKQEILRRVREASVSDAEAATIVAEVLWGSSP</sequence>
<dbReference type="Gene3D" id="1.25.10.10">
    <property type="entry name" value="Leucine-rich Repeat Variant"/>
    <property type="match status" value="1"/>
</dbReference>
<protein>
    <submittedName>
        <fullName evidence="1">Uncharacterized protein</fullName>
    </submittedName>
</protein>
<keyword evidence="2" id="KW-1185">Reference proteome</keyword>
<proteinExistence type="predicted"/>
<gene>
    <name evidence="1" type="ORF">Nepgr_029147</name>
</gene>
<dbReference type="Proteomes" id="UP001279734">
    <property type="component" value="Unassembled WGS sequence"/>
</dbReference>
<name>A0AAD3TE66_NEPGR</name>
<dbReference type="EMBL" id="BSYO01000032">
    <property type="protein sequence ID" value="GMH27304.1"/>
    <property type="molecule type" value="Genomic_DNA"/>
</dbReference>
<organism evidence="1 2">
    <name type="scientific">Nepenthes gracilis</name>
    <name type="common">Slender pitcher plant</name>
    <dbReference type="NCBI Taxonomy" id="150966"/>
    <lineage>
        <taxon>Eukaryota</taxon>
        <taxon>Viridiplantae</taxon>
        <taxon>Streptophyta</taxon>
        <taxon>Embryophyta</taxon>
        <taxon>Tracheophyta</taxon>
        <taxon>Spermatophyta</taxon>
        <taxon>Magnoliopsida</taxon>
        <taxon>eudicotyledons</taxon>
        <taxon>Gunneridae</taxon>
        <taxon>Pentapetalae</taxon>
        <taxon>Caryophyllales</taxon>
        <taxon>Nepenthaceae</taxon>
        <taxon>Nepenthes</taxon>
    </lineage>
</organism>
<comment type="caution">
    <text evidence="1">The sequence shown here is derived from an EMBL/GenBank/DDBJ whole genome shotgun (WGS) entry which is preliminary data.</text>
</comment>
<dbReference type="PANTHER" id="PTHR35834:SF2">
    <property type="entry name" value="ATAXIN-10 DOMAIN-CONTAINING PROTEIN"/>
    <property type="match status" value="1"/>
</dbReference>
<evidence type="ECO:0000313" key="1">
    <source>
        <dbReference type="EMBL" id="GMH27304.1"/>
    </source>
</evidence>
<accession>A0AAD3TE66</accession>
<reference evidence="1" key="1">
    <citation type="submission" date="2023-05" db="EMBL/GenBank/DDBJ databases">
        <title>Nepenthes gracilis genome sequencing.</title>
        <authorList>
            <person name="Fukushima K."/>
        </authorList>
    </citation>
    <scope>NUCLEOTIDE SEQUENCE</scope>
    <source>
        <strain evidence="1">SING2019-196</strain>
    </source>
</reference>
<dbReference type="SUPFAM" id="SSF48371">
    <property type="entry name" value="ARM repeat"/>
    <property type="match status" value="1"/>
</dbReference>
<evidence type="ECO:0000313" key="2">
    <source>
        <dbReference type="Proteomes" id="UP001279734"/>
    </source>
</evidence>
<dbReference type="PANTHER" id="PTHR35834">
    <property type="entry name" value="ARMADILLO-TYPE FOLD PROTEIN-RELATED"/>
    <property type="match status" value="1"/>
</dbReference>